<dbReference type="InterPro" id="IPR000719">
    <property type="entry name" value="Prot_kinase_dom"/>
</dbReference>
<keyword evidence="3" id="KW-0808">Transferase</keyword>
<dbReference type="PROSITE" id="PS00108">
    <property type="entry name" value="PROTEIN_KINASE_ST"/>
    <property type="match status" value="1"/>
</dbReference>
<evidence type="ECO:0000256" key="8">
    <source>
        <dbReference type="ARBA" id="ARBA00048679"/>
    </source>
</evidence>
<dbReference type="Gene3D" id="3.30.200.20">
    <property type="entry name" value="Phosphorylase Kinase, domain 1"/>
    <property type="match status" value="1"/>
</dbReference>
<dbReference type="InterPro" id="IPR011009">
    <property type="entry name" value="Kinase-like_dom_sf"/>
</dbReference>
<dbReference type="SUPFAM" id="SSF56112">
    <property type="entry name" value="Protein kinase-like (PK-like)"/>
    <property type="match status" value="1"/>
</dbReference>
<dbReference type="EC" id="2.7.11.1" evidence="1"/>
<accession>A0A9W8JQN9</accession>
<dbReference type="Proteomes" id="UP001148786">
    <property type="component" value="Unassembled WGS sequence"/>
</dbReference>
<dbReference type="GO" id="GO:0000245">
    <property type="term" value="P:spliceosomal complex assembly"/>
    <property type="evidence" value="ECO:0007669"/>
    <property type="project" value="TreeGrafter"/>
</dbReference>
<dbReference type="Pfam" id="PF00069">
    <property type="entry name" value="Pkinase"/>
    <property type="match status" value="1"/>
</dbReference>
<dbReference type="AlphaFoldDB" id="A0A9W8JQN9"/>
<evidence type="ECO:0000256" key="4">
    <source>
        <dbReference type="ARBA" id="ARBA00022741"/>
    </source>
</evidence>
<gene>
    <name evidence="10" type="ORF">NLJ89_g10488</name>
</gene>
<comment type="catalytic activity">
    <reaction evidence="8">
        <text>L-seryl-[protein] + ATP = O-phospho-L-seryl-[protein] + ADP + H(+)</text>
        <dbReference type="Rhea" id="RHEA:17989"/>
        <dbReference type="Rhea" id="RHEA-COMP:9863"/>
        <dbReference type="Rhea" id="RHEA-COMP:11604"/>
        <dbReference type="ChEBI" id="CHEBI:15378"/>
        <dbReference type="ChEBI" id="CHEBI:29999"/>
        <dbReference type="ChEBI" id="CHEBI:30616"/>
        <dbReference type="ChEBI" id="CHEBI:83421"/>
        <dbReference type="ChEBI" id="CHEBI:456216"/>
        <dbReference type="EC" id="2.7.11.1"/>
    </reaction>
</comment>
<keyword evidence="4" id="KW-0547">Nucleotide-binding</keyword>
<evidence type="ECO:0000256" key="6">
    <source>
        <dbReference type="ARBA" id="ARBA00022840"/>
    </source>
</evidence>
<feature type="domain" description="Protein kinase" evidence="9">
    <location>
        <begin position="58"/>
        <end position="384"/>
    </location>
</feature>
<proteinExistence type="predicted"/>
<name>A0A9W8JQN9_9AGAR</name>
<organism evidence="10 11">
    <name type="scientific">Agrocybe chaxingu</name>
    <dbReference type="NCBI Taxonomy" id="84603"/>
    <lineage>
        <taxon>Eukaryota</taxon>
        <taxon>Fungi</taxon>
        <taxon>Dikarya</taxon>
        <taxon>Basidiomycota</taxon>
        <taxon>Agaricomycotina</taxon>
        <taxon>Agaricomycetes</taxon>
        <taxon>Agaricomycetidae</taxon>
        <taxon>Agaricales</taxon>
        <taxon>Agaricineae</taxon>
        <taxon>Strophariaceae</taxon>
        <taxon>Agrocybe</taxon>
    </lineage>
</organism>
<dbReference type="GO" id="GO:0005524">
    <property type="term" value="F:ATP binding"/>
    <property type="evidence" value="ECO:0007669"/>
    <property type="project" value="UniProtKB-KW"/>
</dbReference>
<evidence type="ECO:0000256" key="7">
    <source>
        <dbReference type="ARBA" id="ARBA00047899"/>
    </source>
</evidence>
<dbReference type="PROSITE" id="PS50011">
    <property type="entry name" value="PROTEIN_KINASE_DOM"/>
    <property type="match status" value="1"/>
</dbReference>
<dbReference type="GO" id="GO:0004674">
    <property type="term" value="F:protein serine/threonine kinase activity"/>
    <property type="evidence" value="ECO:0007669"/>
    <property type="project" value="UniProtKB-KW"/>
</dbReference>
<evidence type="ECO:0000259" key="9">
    <source>
        <dbReference type="PROSITE" id="PS50011"/>
    </source>
</evidence>
<keyword evidence="5" id="KW-0418">Kinase</keyword>
<dbReference type="SMART" id="SM00220">
    <property type="entry name" value="S_TKc"/>
    <property type="match status" value="1"/>
</dbReference>
<protein>
    <recommendedName>
        <fullName evidence="1">non-specific serine/threonine protein kinase</fullName>
        <ecNumber evidence="1">2.7.11.1</ecNumber>
    </recommendedName>
</protein>
<dbReference type="PANTHER" id="PTHR47634">
    <property type="entry name" value="PROTEIN KINASE DOMAIN-CONTAINING PROTEIN-RELATED"/>
    <property type="match status" value="1"/>
</dbReference>
<dbReference type="InterPro" id="IPR051334">
    <property type="entry name" value="SRPK"/>
</dbReference>
<comment type="catalytic activity">
    <reaction evidence="7">
        <text>L-threonyl-[protein] + ATP = O-phospho-L-threonyl-[protein] + ADP + H(+)</text>
        <dbReference type="Rhea" id="RHEA:46608"/>
        <dbReference type="Rhea" id="RHEA-COMP:11060"/>
        <dbReference type="Rhea" id="RHEA-COMP:11605"/>
        <dbReference type="ChEBI" id="CHEBI:15378"/>
        <dbReference type="ChEBI" id="CHEBI:30013"/>
        <dbReference type="ChEBI" id="CHEBI:30616"/>
        <dbReference type="ChEBI" id="CHEBI:61977"/>
        <dbReference type="ChEBI" id="CHEBI:456216"/>
        <dbReference type="EC" id="2.7.11.1"/>
    </reaction>
</comment>
<sequence length="388" mass="44076">MSRFLSAIKNSISHRVGALASPPAFVLVTRQPQLEPQARYQPGGYHPVRAGEIYNERYRILHKLGWGQYSTVWLVQDMRDQRLATMKILVADLTNEKAGYDERAMLVSLRETNPRSLGYHHIRHLLDDFIHEGPNGTHVCLVLEPMSVNAVEIYHGFKSPMPLFLVRRISAHVLRALCYLHEECHLIHTDIKGDNILMSGAPSEIEQTSIQLTIPELASATFKLADFGEATCVSDHFAKLIQPEALRSPEVIIKAPWDTKTDIWNFGALMYQFARGAQLFDPYWDTQRTGMSRSQTHIAQIVGLLGQFPRELVDKGENSSRYFDRDGRLLHGGGLYGITIEDLLRRANHPPEELPLLADFLLRALTIDPEERWSASQLLKHSWLEDVA</sequence>
<dbReference type="OrthoDB" id="5979581at2759"/>
<dbReference type="PANTHER" id="PTHR47634:SF9">
    <property type="entry name" value="PROTEIN KINASE DOMAIN-CONTAINING PROTEIN-RELATED"/>
    <property type="match status" value="1"/>
</dbReference>
<evidence type="ECO:0000256" key="3">
    <source>
        <dbReference type="ARBA" id="ARBA00022679"/>
    </source>
</evidence>
<dbReference type="EMBL" id="JANKHO010001942">
    <property type="protein sequence ID" value="KAJ3496429.1"/>
    <property type="molecule type" value="Genomic_DNA"/>
</dbReference>
<evidence type="ECO:0000256" key="2">
    <source>
        <dbReference type="ARBA" id="ARBA00022527"/>
    </source>
</evidence>
<keyword evidence="2" id="KW-0723">Serine/threonine-protein kinase</keyword>
<dbReference type="InterPro" id="IPR008271">
    <property type="entry name" value="Ser/Thr_kinase_AS"/>
</dbReference>
<dbReference type="GO" id="GO:0050684">
    <property type="term" value="P:regulation of mRNA processing"/>
    <property type="evidence" value="ECO:0007669"/>
    <property type="project" value="TreeGrafter"/>
</dbReference>
<evidence type="ECO:0000256" key="5">
    <source>
        <dbReference type="ARBA" id="ARBA00022777"/>
    </source>
</evidence>
<evidence type="ECO:0000313" key="11">
    <source>
        <dbReference type="Proteomes" id="UP001148786"/>
    </source>
</evidence>
<reference evidence="10" key="1">
    <citation type="submission" date="2022-07" db="EMBL/GenBank/DDBJ databases">
        <title>Genome Sequence of Agrocybe chaxingu.</title>
        <authorList>
            <person name="Buettner E."/>
        </authorList>
    </citation>
    <scope>NUCLEOTIDE SEQUENCE</scope>
    <source>
        <strain evidence="10">MP-N11</strain>
    </source>
</reference>
<keyword evidence="11" id="KW-1185">Reference proteome</keyword>
<comment type="caution">
    <text evidence="10">The sequence shown here is derived from an EMBL/GenBank/DDBJ whole genome shotgun (WGS) entry which is preliminary data.</text>
</comment>
<keyword evidence="6" id="KW-0067">ATP-binding</keyword>
<dbReference type="Gene3D" id="1.10.510.10">
    <property type="entry name" value="Transferase(Phosphotransferase) domain 1"/>
    <property type="match status" value="1"/>
</dbReference>
<evidence type="ECO:0000256" key="1">
    <source>
        <dbReference type="ARBA" id="ARBA00012513"/>
    </source>
</evidence>
<evidence type="ECO:0000313" key="10">
    <source>
        <dbReference type="EMBL" id="KAJ3496429.1"/>
    </source>
</evidence>